<dbReference type="PANTHER" id="PTHR23030">
    <property type="entry name" value="PCD6 INTERACTING PROTEIN-RELATED"/>
    <property type="match status" value="1"/>
</dbReference>
<accession>A0ABY6JY30</accession>
<dbReference type="EMBL" id="CP092863">
    <property type="protein sequence ID" value="UYV60545.1"/>
    <property type="molecule type" value="Genomic_DNA"/>
</dbReference>
<feature type="domain" description="BRO1" evidence="3">
    <location>
        <begin position="1"/>
        <end position="374"/>
    </location>
</feature>
<keyword evidence="5" id="KW-1185">Reference proteome</keyword>
<gene>
    <name evidence="4" type="ORF">LAZ67_1001459</name>
</gene>
<sequence length="708" mass="78561">MTCILFNIGAMNSHIAAVKATDTLDDNALKTASKHFQMSSGIYQYLRSSIINLLGGNETTPDLLPETLGALQALMLAQAQECFLHKAISGDFSPYVRSECWCPDNMKEGILAKVASQCEDLYGDALKQMQRDAIKSIWDKEWLPVVASKRALYGAMAQYFQSLVNKAAKDIGEELARLQHALELIKVAESKGGPNFNGKDYALRIRQAHESAQKDNDFIYHARIPDIKALTPIGKAVLARPTAMPERFSSNFNGESYSFPWSEPSAPQTDSQGLNEDSREVPGAGGDSEVVTENPQQEESETPEEAKNDPAEATDAENGSGKEEEFVTMACGGADLFSHLLPVAVQQAVQVFDVRKTDIVNTELGRLREQNQLLNAVLASLNLPAALEDVGGQALPQSIREKIQEVQEKGGAESIHKKVAELPILLERNREILQEAERLLKEEETSDNHFRSQFKDKWTRTPSEKLNSNFRTTSAKYHTILNNAMNADQSVRDKFGQYRATLELMARPQEEILAHLPSAGGVSSSATSSSSAARLRELMAEVDKLRKERELIEADVNSVAFDMKSQFLDALAQEGAINESAISSRTLDQGFKDLRQKVEDSVVRQESLVSEIQRVSEEFGKNKVPTPARDQLLKDIAAAYDAFLDMLFQLDKGTEFYGDVTHMLMEFQQRVSDFCFARRTEQEDKCRDIQQTIAGQVQKPPANMAPTA</sequence>
<dbReference type="Gene3D" id="1.25.40.280">
    <property type="entry name" value="alix/aip1 like domains"/>
    <property type="match status" value="1"/>
</dbReference>
<dbReference type="Pfam" id="PF03097">
    <property type="entry name" value="BRO1"/>
    <property type="match status" value="1"/>
</dbReference>
<evidence type="ECO:0000256" key="2">
    <source>
        <dbReference type="SAM" id="MobiDB-lite"/>
    </source>
</evidence>
<proteinExistence type="predicted"/>
<reference evidence="4 5" key="1">
    <citation type="submission" date="2022-01" db="EMBL/GenBank/DDBJ databases">
        <title>A chromosomal length assembly of Cordylochernes scorpioides.</title>
        <authorList>
            <person name="Zeh D."/>
            <person name="Zeh J."/>
        </authorList>
    </citation>
    <scope>NUCLEOTIDE SEQUENCE [LARGE SCALE GENOMIC DNA]</scope>
    <source>
        <strain evidence="4">IN4F17</strain>
        <tissue evidence="4">Whole Body</tissue>
    </source>
</reference>
<dbReference type="Gene3D" id="1.20.140.50">
    <property type="entry name" value="alix/aip1 like domains"/>
    <property type="match status" value="1"/>
</dbReference>
<feature type="region of interest" description="Disordered" evidence="2">
    <location>
        <begin position="259"/>
        <end position="323"/>
    </location>
</feature>
<name>A0ABY6JY30_9ARAC</name>
<dbReference type="InterPro" id="IPR004328">
    <property type="entry name" value="BRO1_dom"/>
</dbReference>
<organism evidence="4 5">
    <name type="scientific">Cordylochernes scorpioides</name>
    <dbReference type="NCBI Taxonomy" id="51811"/>
    <lineage>
        <taxon>Eukaryota</taxon>
        <taxon>Metazoa</taxon>
        <taxon>Ecdysozoa</taxon>
        <taxon>Arthropoda</taxon>
        <taxon>Chelicerata</taxon>
        <taxon>Arachnida</taxon>
        <taxon>Pseudoscorpiones</taxon>
        <taxon>Cheliferoidea</taxon>
        <taxon>Chernetidae</taxon>
        <taxon>Cordylochernes</taxon>
    </lineage>
</organism>
<dbReference type="InterPro" id="IPR025304">
    <property type="entry name" value="ALIX_V_dom"/>
</dbReference>
<dbReference type="Gene3D" id="1.20.120.560">
    <property type="entry name" value="alix/aip1 in complex with the ypdl late domain"/>
    <property type="match status" value="1"/>
</dbReference>
<dbReference type="Proteomes" id="UP001235939">
    <property type="component" value="Chromosome 01"/>
</dbReference>
<evidence type="ECO:0000256" key="1">
    <source>
        <dbReference type="SAM" id="Coils"/>
    </source>
</evidence>
<evidence type="ECO:0000313" key="4">
    <source>
        <dbReference type="EMBL" id="UYV60545.1"/>
    </source>
</evidence>
<feature type="coiled-coil region" evidence="1">
    <location>
        <begin position="528"/>
        <end position="555"/>
    </location>
</feature>
<evidence type="ECO:0000259" key="3">
    <source>
        <dbReference type="PROSITE" id="PS51180"/>
    </source>
</evidence>
<feature type="compositionally biased region" description="Polar residues" evidence="2">
    <location>
        <begin position="265"/>
        <end position="275"/>
    </location>
</feature>
<keyword evidence="1" id="KW-0175">Coiled coil</keyword>
<dbReference type="PROSITE" id="PS51180">
    <property type="entry name" value="BRO1"/>
    <property type="match status" value="1"/>
</dbReference>
<dbReference type="PANTHER" id="PTHR23030:SF39">
    <property type="entry name" value="PROGRAMMED CELL DEATH 6-INTERACTING PROTEIN"/>
    <property type="match status" value="1"/>
</dbReference>
<dbReference type="Pfam" id="PF13949">
    <property type="entry name" value="ALIX_LYPXL_bnd"/>
    <property type="match status" value="1"/>
</dbReference>
<dbReference type="InterPro" id="IPR038499">
    <property type="entry name" value="BRO1_sf"/>
</dbReference>
<evidence type="ECO:0000313" key="5">
    <source>
        <dbReference type="Proteomes" id="UP001235939"/>
    </source>
</evidence>
<feature type="non-terminal residue" evidence="4">
    <location>
        <position position="1"/>
    </location>
</feature>
<protein>
    <submittedName>
        <fullName evidence="4">PDCD6IP</fullName>
    </submittedName>
</protein>
<dbReference type="SMART" id="SM01041">
    <property type="entry name" value="BRO1"/>
    <property type="match status" value="1"/>
</dbReference>